<accession>E4XDD5</accession>
<keyword evidence="2" id="KW-1185">Reference proteome</keyword>
<proteinExistence type="predicted"/>
<evidence type="ECO:0000313" key="2">
    <source>
        <dbReference type="Proteomes" id="UP000001307"/>
    </source>
</evidence>
<reference evidence="1 2" key="1">
    <citation type="journal article" date="2010" name="Science">
        <title>Plasticity of animal genome architecture unmasked by rapid evolution of a pelagic tunicate.</title>
        <authorList>
            <person name="Denoeud F."/>
            <person name="Henriet S."/>
            <person name="Mungpakdee S."/>
            <person name="Aury J.M."/>
            <person name="Da Silva C."/>
            <person name="Brinkmann H."/>
            <person name="Mikhaleva J."/>
            <person name="Olsen L.C."/>
            <person name="Jubin C."/>
            <person name="Canestro C."/>
            <person name="Bouquet J.M."/>
            <person name="Danks G."/>
            <person name="Poulain J."/>
            <person name="Campsteijn C."/>
            <person name="Adamski M."/>
            <person name="Cross I."/>
            <person name="Yadetie F."/>
            <person name="Muffato M."/>
            <person name="Louis A."/>
            <person name="Butcher S."/>
            <person name="Tsagkogeorga G."/>
            <person name="Konrad A."/>
            <person name="Singh S."/>
            <person name="Jensen M.F."/>
            <person name="Cong E.H."/>
            <person name="Eikeseth-Otteraa H."/>
            <person name="Noel B."/>
            <person name="Anthouard V."/>
            <person name="Porcel B.M."/>
            <person name="Kachouri-Lafond R."/>
            <person name="Nishino A."/>
            <person name="Ugolini M."/>
            <person name="Chourrout P."/>
            <person name="Nishida H."/>
            <person name="Aasland R."/>
            <person name="Huzurbazar S."/>
            <person name="Westhof E."/>
            <person name="Delsuc F."/>
            <person name="Lehrach H."/>
            <person name="Reinhardt R."/>
            <person name="Weissenbach J."/>
            <person name="Roy S.W."/>
            <person name="Artiguenave F."/>
            <person name="Postlethwait J.H."/>
            <person name="Manak J.R."/>
            <person name="Thompson E.M."/>
            <person name="Jaillon O."/>
            <person name="Du Pasquier L."/>
            <person name="Boudinot P."/>
            <person name="Liberles D.A."/>
            <person name="Volff J.N."/>
            <person name="Philippe H."/>
            <person name="Lenhard B."/>
            <person name="Roest Crollius H."/>
            <person name="Wincker P."/>
            <person name="Chourrout D."/>
        </authorList>
    </citation>
    <scope>NUCLEOTIDE SEQUENCE [LARGE SCALE GENOMIC DNA]</scope>
</reference>
<dbReference type="Proteomes" id="UP000001307">
    <property type="component" value="Unassembled WGS sequence"/>
</dbReference>
<sequence>MSESNLTRKPVTSVPVTAQKICHLADRWRTPSSQNKNGCQESCYQHMNEPVPTISFSNFEGQQHGQQLGAQYGESNFPGYSDRNFVHSSQPYYAHSQHQYAEHSQYYSSYNRSWNNYTSNPNEYHNPQVWNDGTAFSGVFDKYPITFDNQDYTLDCLALPQTSHTHAVEGTTFDSTKRITINASINTKKHCSPNPNPHVNAKARSYNEILTDLEMVIVVTSHIGKKSVLWQNAPANFKINTCVIRHSTKIPTNKRERASYSKEVSFAKMPAAKLSISIDNKEDIRGLKSEQFFQDFFSCHQKLGDKKCNDSLLEFILVSFPFDHRTQTDEKSKTVRRRNILSSPVLALFNYLPPTKYDRNSIMSESFFPKIPTSYDVTDDLLATLEMYLKQDFYSTKIDVAWNDFKYDVERLPFYKSEVIQKVTSKSAIVDCAVGMFLSQSTENDKKNLSKMYEQDLQYLDQFNVATDTLTLLALLAARSLINLYCSDLLQRLNHLLRPTDTERRILWTVTEKPESAPDSIARDELTKRRCETVKMVLEQEYEKFLNMVTSLYLQFKAFKMHLRGCDEGGKTICDFVPAEIYEKKHMFYEMIFKKSGKTKSDVPSVYVLQRPKNAGAAGLNRPAP</sequence>
<dbReference type="InParanoid" id="E4XDD5"/>
<evidence type="ECO:0000313" key="1">
    <source>
        <dbReference type="EMBL" id="CBY19173.1"/>
    </source>
</evidence>
<dbReference type="EMBL" id="FN653039">
    <property type="protein sequence ID" value="CBY19173.1"/>
    <property type="molecule type" value="Genomic_DNA"/>
</dbReference>
<protein>
    <submittedName>
        <fullName evidence="1">Uncharacterized protein</fullName>
    </submittedName>
</protein>
<organism evidence="1 2">
    <name type="scientific">Oikopleura dioica</name>
    <name type="common">Tunicate</name>
    <dbReference type="NCBI Taxonomy" id="34765"/>
    <lineage>
        <taxon>Eukaryota</taxon>
        <taxon>Metazoa</taxon>
        <taxon>Chordata</taxon>
        <taxon>Tunicata</taxon>
        <taxon>Appendicularia</taxon>
        <taxon>Copelata</taxon>
        <taxon>Oikopleuridae</taxon>
        <taxon>Oikopleura</taxon>
    </lineage>
</organism>
<name>E4XDD5_OIKDI</name>
<dbReference type="AlphaFoldDB" id="E4XDD5"/>
<gene>
    <name evidence="1" type="ORF">GSOID_T00008176001</name>
</gene>